<feature type="transmembrane region" description="Helical" evidence="1">
    <location>
        <begin position="289"/>
        <end position="312"/>
    </location>
</feature>
<dbReference type="AlphaFoldDB" id="A0A096LR78"/>
<dbReference type="EMBL" id="AYCK01012383">
    <property type="status" value="NOT_ANNOTATED_CDS"/>
    <property type="molecule type" value="Genomic_DNA"/>
</dbReference>
<keyword evidence="1" id="KW-0472">Membrane</keyword>
<proteinExistence type="predicted"/>
<dbReference type="EMBL" id="AYCK01012386">
    <property type="status" value="NOT_ANNOTATED_CDS"/>
    <property type="molecule type" value="Genomic_DNA"/>
</dbReference>
<keyword evidence="3" id="KW-1185">Reference proteome</keyword>
<dbReference type="EMBL" id="AYCK01012385">
    <property type="status" value="NOT_ANNOTATED_CDS"/>
    <property type="molecule type" value="Genomic_DNA"/>
</dbReference>
<keyword evidence="1" id="KW-0812">Transmembrane</keyword>
<dbReference type="Ensembl" id="ENSPFOT00000024068.1">
    <property type="protein sequence ID" value="ENSPFOP00000021669.1"/>
    <property type="gene ID" value="ENSPFOG00000022183.1"/>
</dbReference>
<sequence length="332" mass="37224">MRCLKHNMTDNGERIICIHHISPSEARDLRTALRKIGSVRNFLPLLNKVFVEFESKQDADRLGVWHSLLKRGRKHTVERLKMVVASSVALPPKLPAQALPDASDAVATARVPIANGVIKDCADPPFWVTMSTAPYMFPTMSPWFDIPAFQTVKEVGDIKKALPQAAQFSTVMLTGFPQSIRSQSFVAQLFSSYFTKGHSWSVNVLSLQRRAFVFFPCWDSCHSFLEGYLTHKPSPGKDFVLKVHLVLEDMHPGDNEETMYKNLMRWSNADVSEPESLSQRLICVTFSDVTLSVIQSVLMAVASLAPFVNYLVLAERVYIEMCDSSSVALVLD</sequence>
<protein>
    <submittedName>
        <fullName evidence="2">Uncharacterized protein</fullName>
    </submittedName>
</protein>
<evidence type="ECO:0000313" key="3">
    <source>
        <dbReference type="Proteomes" id="UP000028760"/>
    </source>
</evidence>
<reference evidence="3" key="1">
    <citation type="submission" date="2013-10" db="EMBL/GenBank/DDBJ databases">
        <authorList>
            <person name="Schartl M."/>
            <person name="Warren W."/>
        </authorList>
    </citation>
    <scope>NUCLEOTIDE SEQUENCE [LARGE SCALE GENOMIC DNA]</scope>
    <source>
        <strain evidence="3">female</strain>
    </source>
</reference>
<dbReference type="GeneTree" id="ENSGT00990000203723"/>
<reference evidence="2" key="2">
    <citation type="submission" date="2025-08" db="UniProtKB">
        <authorList>
            <consortium name="Ensembl"/>
        </authorList>
    </citation>
    <scope>IDENTIFICATION</scope>
</reference>
<organism evidence="2 3">
    <name type="scientific">Poecilia formosa</name>
    <name type="common">Amazon molly</name>
    <name type="synonym">Limia formosa</name>
    <dbReference type="NCBI Taxonomy" id="48698"/>
    <lineage>
        <taxon>Eukaryota</taxon>
        <taxon>Metazoa</taxon>
        <taxon>Chordata</taxon>
        <taxon>Craniata</taxon>
        <taxon>Vertebrata</taxon>
        <taxon>Euteleostomi</taxon>
        <taxon>Actinopterygii</taxon>
        <taxon>Neopterygii</taxon>
        <taxon>Teleostei</taxon>
        <taxon>Neoteleostei</taxon>
        <taxon>Acanthomorphata</taxon>
        <taxon>Ovalentaria</taxon>
        <taxon>Atherinomorphae</taxon>
        <taxon>Cyprinodontiformes</taxon>
        <taxon>Poeciliidae</taxon>
        <taxon>Poeciliinae</taxon>
        <taxon>Poecilia</taxon>
    </lineage>
</organism>
<dbReference type="STRING" id="48698.ENSPFOP00000021669"/>
<name>A0A096LR78_POEFO</name>
<evidence type="ECO:0000313" key="2">
    <source>
        <dbReference type="Ensembl" id="ENSPFOP00000021669.1"/>
    </source>
</evidence>
<evidence type="ECO:0000256" key="1">
    <source>
        <dbReference type="SAM" id="Phobius"/>
    </source>
</evidence>
<dbReference type="EMBL" id="AYCK01012384">
    <property type="status" value="NOT_ANNOTATED_CDS"/>
    <property type="molecule type" value="Genomic_DNA"/>
</dbReference>
<dbReference type="Proteomes" id="UP000028760">
    <property type="component" value="Unassembled WGS sequence"/>
</dbReference>
<accession>A0A096LR78</accession>
<keyword evidence="1" id="KW-1133">Transmembrane helix</keyword>
<reference evidence="2" key="3">
    <citation type="submission" date="2025-09" db="UniProtKB">
        <authorList>
            <consortium name="Ensembl"/>
        </authorList>
    </citation>
    <scope>IDENTIFICATION</scope>
</reference>